<protein>
    <submittedName>
        <fullName evidence="1">Uncharacterized protein</fullName>
    </submittedName>
</protein>
<dbReference type="AlphaFoldDB" id="A0A8K0SC36"/>
<dbReference type="Proteomes" id="UP000813444">
    <property type="component" value="Unassembled WGS sequence"/>
</dbReference>
<keyword evidence="2" id="KW-1185">Reference proteome</keyword>
<dbReference type="EMBL" id="JAGPNK010000045">
    <property type="protein sequence ID" value="KAH7302930.1"/>
    <property type="molecule type" value="Genomic_DNA"/>
</dbReference>
<organism evidence="1 2">
    <name type="scientific">Stachybotrys elegans</name>
    <dbReference type="NCBI Taxonomy" id="80388"/>
    <lineage>
        <taxon>Eukaryota</taxon>
        <taxon>Fungi</taxon>
        <taxon>Dikarya</taxon>
        <taxon>Ascomycota</taxon>
        <taxon>Pezizomycotina</taxon>
        <taxon>Sordariomycetes</taxon>
        <taxon>Hypocreomycetidae</taxon>
        <taxon>Hypocreales</taxon>
        <taxon>Stachybotryaceae</taxon>
        <taxon>Stachybotrys</taxon>
    </lineage>
</organism>
<proteinExistence type="predicted"/>
<sequence length="96" mass="9839">MDVAEVESGSAAWDEISVSVGAWLGALTMVVVAAVADTCGDDFFACPGGLGAFPAVMPMASLPELPLPLPFPGAMWSRLLIGGCRIISDLASKEDV</sequence>
<evidence type="ECO:0000313" key="1">
    <source>
        <dbReference type="EMBL" id="KAH7302930.1"/>
    </source>
</evidence>
<reference evidence="1" key="1">
    <citation type="journal article" date="2021" name="Nat. Commun.">
        <title>Genetic determinants of endophytism in the Arabidopsis root mycobiome.</title>
        <authorList>
            <person name="Mesny F."/>
            <person name="Miyauchi S."/>
            <person name="Thiergart T."/>
            <person name="Pickel B."/>
            <person name="Atanasova L."/>
            <person name="Karlsson M."/>
            <person name="Huettel B."/>
            <person name="Barry K.W."/>
            <person name="Haridas S."/>
            <person name="Chen C."/>
            <person name="Bauer D."/>
            <person name="Andreopoulos W."/>
            <person name="Pangilinan J."/>
            <person name="LaButti K."/>
            <person name="Riley R."/>
            <person name="Lipzen A."/>
            <person name="Clum A."/>
            <person name="Drula E."/>
            <person name="Henrissat B."/>
            <person name="Kohler A."/>
            <person name="Grigoriev I.V."/>
            <person name="Martin F.M."/>
            <person name="Hacquard S."/>
        </authorList>
    </citation>
    <scope>NUCLEOTIDE SEQUENCE</scope>
    <source>
        <strain evidence="1">MPI-CAGE-CH-0235</strain>
    </source>
</reference>
<name>A0A8K0SC36_9HYPO</name>
<gene>
    <name evidence="1" type="ORF">B0I35DRAFT_447544</name>
</gene>
<comment type="caution">
    <text evidence="1">The sequence shown here is derived from an EMBL/GenBank/DDBJ whole genome shotgun (WGS) entry which is preliminary data.</text>
</comment>
<evidence type="ECO:0000313" key="2">
    <source>
        <dbReference type="Proteomes" id="UP000813444"/>
    </source>
</evidence>
<accession>A0A8K0SC36</accession>